<dbReference type="Pfam" id="PF03116">
    <property type="entry name" value="NQR2_RnfD_RnfE"/>
    <property type="match status" value="1"/>
</dbReference>
<dbReference type="Proteomes" id="UP000593915">
    <property type="component" value="Chromosome"/>
</dbReference>
<feature type="transmembrane region" description="Helical" evidence="1">
    <location>
        <begin position="124"/>
        <end position="143"/>
    </location>
</feature>
<dbReference type="GO" id="GO:0005886">
    <property type="term" value="C:plasma membrane"/>
    <property type="evidence" value="ECO:0007669"/>
    <property type="project" value="UniProtKB-SubCell"/>
</dbReference>
<feature type="transmembrane region" description="Helical" evidence="1">
    <location>
        <begin position="83"/>
        <end position="112"/>
    </location>
</feature>
<dbReference type="NCBIfam" id="TIGR01946">
    <property type="entry name" value="rnfD"/>
    <property type="match status" value="1"/>
</dbReference>
<keyword evidence="1" id="KW-0249">Electron transport</keyword>
<dbReference type="HAMAP" id="MF_00462">
    <property type="entry name" value="RsxD_RnfD"/>
    <property type="match status" value="1"/>
</dbReference>
<keyword evidence="1" id="KW-0472">Membrane</keyword>
<comment type="subunit">
    <text evidence="1">The complex is composed of six subunits: RnfA, RnfB, RnfC, RnfD, RnfE and RnfG.</text>
</comment>
<name>A0A7S6WQ02_9SPIR</name>
<evidence type="ECO:0000313" key="2">
    <source>
        <dbReference type="EMBL" id="QOW61198.1"/>
    </source>
</evidence>
<keyword evidence="1" id="KW-0597">Phosphoprotein</keyword>
<feature type="transmembrane region" description="Helical" evidence="1">
    <location>
        <begin position="26"/>
        <end position="45"/>
    </location>
</feature>
<sequence length="354" mass="37452">MAESDKNEIFMSPAPHIVSPVKTQTLMLDVIIALLPLAIYGVYLFSYPALIRIEVSVVACVGFEAVFRAICGADLRAKDLSAVVTGLLIALVIPPALPIWILLLGCFFAIVVTKEFFGGLGANVFNPALVGRAFMFVSFSGAMTKWIQPRGSMFDAVSSATNPILDGIASSTPLKLINAKEGIAMTSSEIAKLLNMNSVSELYTQLLAGNHAGCIGETSVLLILLGFGYLLVKKVIDWRIPFTMIATAVGITALAGINPILTLTSGGLVFGAVFMATDYVTSPVTARGRILFGIGCGLITALIRLFSGMPEGVMYSILIMNAAVPFLNKLISVKYGYVKPKKSSGSAVSKGAVK</sequence>
<evidence type="ECO:0000313" key="3">
    <source>
        <dbReference type="Proteomes" id="UP000593915"/>
    </source>
</evidence>
<feature type="transmembrane region" description="Helical" evidence="1">
    <location>
        <begin position="244"/>
        <end position="277"/>
    </location>
</feature>
<dbReference type="EC" id="7.-.-.-" evidence="1"/>
<keyword evidence="1" id="KW-1133">Transmembrane helix</keyword>
<accession>A0A7S6WQ02</accession>
<dbReference type="InterPro" id="IPR011303">
    <property type="entry name" value="RnfD_bac"/>
</dbReference>
<keyword evidence="1" id="KW-0812">Transmembrane</keyword>
<comment type="similarity">
    <text evidence="1">Belongs to the NqrB/RnfD family.</text>
</comment>
<dbReference type="EMBL" id="CP061839">
    <property type="protein sequence ID" value="QOW61198.1"/>
    <property type="molecule type" value="Genomic_DNA"/>
</dbReference>
<dbReference type="AlphaFoldDB" id="A0A7S6WQ02"/>
<comment type="caution">
    <text evidence="1">Lacks conserved residue(s) required for the propagation of feature annotation.</text>
</comment>
<gene>
    <name evidence="1" type="primary">rnfD</name>
    <name evidence="2" type="ORF">IFE08_02010</name>
</gene>
<protein>
    <recommendedName>
        <fullName evidence="1">Ion-translocating oxidoreductase complex subunit D</fullName>
        <ecNumber evidence="1">7.-.-.-</ecNumber>
    </recommendedName>
    <alternativeName>
        <fullName evidence="1">Rnf electron transport complex subunit D</fullName>
    </alternativeName>
</protein>
<evidence type="ECO:0000256" key="1">
    <source>
        <dbReference type="HAMAP-Rule" id="MF_00462"/>
    </source>
</evidence>
<keyword evidence="1" id="KW-1278">Translocase</keyword>
<organism evidence="2 3">
    <name type="scientific">Treponema pedis</name>
    <dbReference type="NCBI Taxonomy" id="409322"/>
    <lineage>
        <taxon>Bacteria</taxon>
        <taxon>Pseudomonadati</taxon>
        <taxon>Spirochaetota</taxon>
        <taxon>Spirochaetia</taxon>
        <taxon>Spirochaetales</taxon>
        <taxon>Treponemataceae</taxon>
        <taxon>Treponema</taxon>
    </lineage>
</organism>
<proteinExistence type="inferred from homology"/>
<dbReference type="GO" id="GO:0022900">
    <property type="term" value="P:electron transport chain"/>
    <property type="evidence" value="ECO:0007669"/>
    <property type="project" value="UniProtKB-UniRule"/>
</dbReference>
<dbReference type="InterPro" id="IPR004338">
    <property type="entry name" value="NqrB/RnfD"/>
</dbReference>
<dbReference type="GO" id="GO:0055085">
    <property type="term" value="P:transmembrane transport"/>
    <property type="evidence" value="ECO:0007669"/>
    <property type="project" value="InterPro"/>
</dbReference>
<comment type="subcellular location">
    <subcellularLocation>
        <location evidence="1">Cell membrane</location>
        <topology evidence="1">Multi-pass membrane protein</topology>
    </subcellularLocation>
</comment>
<keyword evidence="1" id="KW-0285">Flavoprotein</keyword>
<comment type="cofactor">
    <cofactor evidence="1">
        <name>FMN</name>
        <dbReference type="ChEBI" id="CHEBI:58210"/>
    </cofactor>
</comment>
<feature type="transmembrane region" description="Helical" evidence="1">
    <location>
        <begin position="289"/>
        <end position="307"/>
    </location>
</feature>
<dbReference type="RefSeq" id="WP_194076669.1">
    <property type="nucleotide sequence ID" value="NZ_CP045670.1"/>
</dbReference>
<dbReference type="PANTHER" id="PTHR30578">
    <property type="entry name" value="ELECTRON TRANSPORT COMPLEX PROTEIN RNFD"/>
    <property type="match status" value="1"/>
</dbReference>
<reference evidence="2 3" key="1">
    <citation type="submission" date="2020-09" db="EMBL/GenBank/DDBJ databases">
        <title>Characterization of Treponema spp. from bovine digital dermatitis in Korea.</title>
        <authorList>
            <person name="Espiritu H.M."/>
            <person name="Cho Y.I."/>
            <person name="Mamuad L."/>
        </authorList>
    </citation>
    <scope>NUCLEOTIDE SEQUENCE [LARGE SCALE GENOMIC DNA]</scope>
    <source>
        <strain evidence="2 3">KS1</strain>
    </source>
</reference>
<feature type="modified residue" description="FMN phosphoryl threonine" evidence="1">
    <location>
        <position position="161"/>
    </location>
</feature>
<keyword evidence="1" id="KW-0813">Transport</keyword>
<keyword evidence="1" id="KW-1003">Cell membrane</keyword>
<keyword evidence="1" id="KW-0288">FMN</keyword>
<dbReference type="PANTHER" id="PTHR30578:SF0">
    <property type="entry name" value="ION-TRANSLOCATING OXIDOREDUCTASE COMPLEX SUBUNIT D"/>
    <property type="match status" value="1"/>
</dbReference>
<comment type="function">
    <text evidence="1">Part of a membrane-bound complex that couples electron transfer with translocation of ions across the membrane.</text>
</comment>
<feature type="transmembrane region" description="Helical" evidence="1">
    <location>
        <begin position="212"/>
        <end position="232"/>
    </location>
</feature>